<dbReference type="EMBL" id="CP011564">
    <property type="protein sequence ID" value="ALG81482.1"/>
    <property type="molecule type" value="Genomic_DNA"/>
</dbReference>
<dbReference type="PROSITE" id="PS50879">
    <property type="entry name" value="RNASE_H_1"/>
    <property type="match status" value="1"/>
</dbReference>
<evidence type="ECO:0000259" key="1">
    <source>
        <dbReference type="PROSITE" id="PS50879"/>
    </source>
</evidence>
<dbReference type="Proteomes" id="UP000060390">
    <property type="component" value="Chromosome"/>
</dbReference>
<name>A0A0F7P796_9EURY</name>
<dbReference type="PANTHER" id="PTHR46387">
    <property type="entry name" value="POLYNUCLEOTIDYL TRANSFERASE, RIBONUCLEASE H-LIKE SUPERFAMILY PROTEIN"/>
    <property type="match status" value="1"/>
</dbReference>
<dbReference type="Pfam" id="PF13456">
    <property type="entry name" value="RVT_3"/>
    <property type="match status" value="1"/>
</dbReference>
<dbReference type="OrthoDB" id="52651at2157"/>
<dbReference type="GeneID" id="26009948"/>
<reference evidence="2 5" key="1">
    <citation type="journal article" date="2015" name="ISME J.">
        <title>Elemental sulfur and acetate can support life of a novel strictly anaerobic haloarchaeon.</title>
        <authorList>
            <person name="Sorokin D.Y."/>
            <person name="Kublanov I.V."/>
            <person name="Gavrilov S.N."/>
            <person name="Rojo D."/>
            <person name="Roman P."/>
            <person name="Golyshin P.N."/>
            <person name="Slepak V.Z."/>
            <person name="Smedile F."/>
            <person name="Ferrer M."/>
            <person name="Messina E."/>
            <person name="La Cono V."/>
            <person name="Yakimov M.M."/>
        </authorList>
    </citation>
    <scope>NUCLEOTIDE SEQUENCE [LARGE SCALE GENOMIC DNA]</scope>
    <source>
        <strain evidence="2 5">HSR2</strain>
    </source>
</reference>
<dbReference type="AlphaFoldDB" id="A0A0F7P796"/>
<reference evidence="3 4" key="3">
    <citation type="journal article" date="2016" name="Stand. Genomic Sci.">
        <title>Complete genome sequence of 'Halanaeroarchaeum sulfurireducens' M27-SA2, a sulfur-reducing and acetate-oxidizing haloarchaeon from the deep-sea hypersaline anoxic lake Medee.</title>
        <authorList>
            <person name="Messina E."/>
            <person name="Sorokin D.Y."/>
            <person name="Kublanov I.V."/>
            <person name="Toshchakov S."/>
            <person name="Lopatina A."/>
            <person name="Arcadi E."/>
            <person name="Smedile F."/>
            <person name="La Spada G."/>
            <person name="La Cono V."/>
            <person name="Yakimov M.M."/>
        </authorList>
    </citation>
    <scope>NUCLEOTIDE SEQUENCE [LARGE SCALE GENOMIC DNA]</scope>
    <source>
        <strain evidence="3 4">M27-SA2</strain>
    </source>
</reference>
<dbReference type="GO" id="GO:0003676">
    <property type="term" value="F:nucleic acid binding"/>
    <property type="evidence" value="ECO:0007669"/>
    <property type="project" value="InterPro"/>
</dbReference>
<protein>
    <submittedName>
        <fullName evidence="2">Ribonuclease H</fullName>
        <ecNumber evidence="2">3.1.26.4</ecNumber>
    </submittedName>
</protein>
<dbReference type="InterPro" id="IPR012337">
    <property type="entry name" value="RNaseH-like_sf"/>
</dbReference>
<dbReference type="PANTHER" id="PTHR46387:SF2">
    <property type="entry name" value="RIBONUCLEASE HI"/>
    <property type="match status" value="1"/>
</dbReference>
<evidence type="ECO:0000313" key="4">
    <source>
        <dbReference type="Proteomes" id="UP000060390"/>
    </source>
</evidence>
<dbReference type="RefSeq" id="WP_050047883.1">
    <property type="nucleotide sequence ID" value="NZ_CP008874.1"/>
</dbReference>
<evidence type="ECO:0000313" key="3">
    <source>
        <dbReference type="EMBL" id="ALG81482.1"/>
    </source>
</evidence>
<proteinExistence type="predicted"/>
<accession>A0A0F7P796</accession>
<gene>
    <name evidence="2" type="primary">rnhA</name>
    <name evidence="3" type="ORF">HLASA_0581</name>
    <name evidence="2" type="ORF">HLASF_0585</name>
</gene>
<dbReference type="STRING" id="1604004.HLASA_0581"/>
<dbReference type="CDD" id="cd09279">
    <property type="entry name" value="RNase_HI_like"/>
    <property type="match status" value="1"/>
</dbReference>
<dbReference type="NCBIfam" id="NF041306">
    <property type="entry name" value="RnaseHI_Halo"/>
    <property type="match status" value="1"/>
</dbReference>
<dbReference type="Proteomes" id="UP000069906">
    <property type="component" value="Chromosome"/>
</dbReference>
<dbReference type="HOGENOM" id="CLU_1375506_0_0_2"/>
<dbReference type="InterPro" id="IPR049863">
    <property type="entry name" value="RnhA-like_halobact"/>
</dbReference>
<reference evidence="4" key="2">
    <citation type="submission" date="2015-05" db="EMBL/GenBank/DDBJ databases">
        <title>Complete genome sequence of Halanaeroarchaeum sulfurireducens type strain M27-SA2, a sulfate-reducer haloarchaeon from marine anoxic lake Medee.</title>
        <authorList>
            <person name="Messina E."/>
            <person name="Kublanov I.V."/>
            <person name="Toshchakov S."/>
            <person name="Arcadi E."/>
            <person name="La Spada G."/>
            <person name="La Cono V."/>
            <person name="Yakimov M.M."/>
        </authorList>
    </citation>
    <scope>NUCLEOTIDE SEQUENCE [LARGE SCALE GENOMIC DNA]</scope>
    <source>
        <strain evidence="4">M27-SA2</strain>
    </source>
</reference>
<dbReference type="Gene3D" id="3.30.420.10">
    <property type="entry name" value="Ribonuclease H-like superfamily/Ribonuclease H"/>
    <property type="match status" value="1"/>
</dbReference>
<sequence length="198" mass="21858">MPVIECDVEDARARLRDAGAAFQDGKAEHERWHADLGEAHAVAYEGKVVVQGSRPADITSVLASEQSGRVHAYFDGACRGNPGPSAIGWVLVDGDGIVDEGGERIGRATNNQAEYEALIRVLEVADRYGYDEVEVRGDSQLIVKQVKGAWNTNDPELRELRVRVHELLERFDDWSIAHVPREVNDRADDRANEALDDG</sequence>
<dbReference type="KEGG" id="hsf:HLASA_0581"/>
<dbReference type="InterPro" id="IPR002156">
    <property type="entry name" value="RNaseH_domain"/>
</dbReference>
<dbReference type="SUPFAM" id="SSF53098">
    <property type="entry name" value="Ribonuclease H-like"/>
    <property type="match status" value="1"/>
</dbReference>
<evidence type="ECO:0000313" key="2">
    <source>
        <dbReference type="EMBL" id="AKH97081.1"/>
    </source>
</evidence>
<dbReference type="KEGG" id="hsu:HLASF_0585"/>
<dbReference type="EC" id="3.1.26.4" evidence="2"/>
<dbReference type="InterPro" id="IPR036397">
    <property type="entry name" value="RNaseH_sf"/>
</dbReference>
<dbReference type="PATRIC" id="fig|1604004.4.peg.613"/>
<dbReference type="GO" id="GO:0004523">
    <property type="term" value="F:RNA-DNA hybrid ribonuclease activity"/>
    <property type="evidence" value="ECO:0007669"/>
    <property type="project" value="UniProtKB-EC"/>
</dbReference>
<keyword evidence="2" id="KW-0378">Hydrolase</keyword>
<dbReference type="EMBL" id="CP008874">
    <property type="protein sequence ID" value="AKH97081.1"/>
    <property type="molecule type" value="Genomic_DNA"/>
</dbReference>
<feature type="domain" description="RNase H type-1" evidence="1">
    <location>
        <begin position="66"/>
        <end position="196"/>
    </location>
</feature>
<evidence type="ECO:0000313" key="5">
    <source>
        <dbReference type="Proteomes" id="UP000069906"/>
    </source>
</evidence>
<keyword evidence="5" id="KW-1185">Reference proteome</keyword>
<organism evidence="2 5">
    <name type="scientific">Halanaeroarchaeum sulfurireducens</name>
    <dbReference type="NCBI Taxonomy" id="1604004"/>
    <lineage>
        <taxon>Archaea</taxon>
        <taxon>Methanobacteriati</taxon>
        <taxon>Methanobacteriota</taxon>
        <taxon>Stenosarchaea group</taxon>
        <taxon>Halobacteria</taxon>
        <taxon>Halobacteriales</taxon>
        <taxon>Halobacteriaceae</taxon>
        <taxon>Halanaeroarchaeum</taxon>
    </lineage>
</organism>